<evidence type="ECO:0000256" key="2">
    <source>
        <dbReference type="ARBA" id="ARBA00022679"/>
    </source>
</evidence>
<comment type="caution">
    <text evidence="6">Lacks conserved residue(s) required for the propagation of feature annotation.</text>
</comment>
<keyword evidence="9" id="KW-1185">Reference proteome</keyword>
<dbReference type="PANTHER" id="PTHR43369">
    <property type="entry name" value="PHOSPHORIBOSYLGLYCINAMIDE FORMYLTRANSFERASE"/>
    <property type="match status" value="1"/>
</dbReference>
<dbReference type="PANTHER" id="PTHR43369:SF2">
    <property type="entry name" value="PHOSPHORIBOSYLGLYCINAMIDE FORMYLTRANSFERASE"/>
    <property type="match status" value="1"/>
</dbReference>
<accession>A0A6C2YNC1</accession>
<evidence type="ECO:0000256" key="3">
    <source>
        <dbReference type="ARBA" id="ARBA00022755"/>
    </source>
</evidence>
<dbReference type="InterPro" id="IPR001555">
    <property type="entry name" value="GART_AS"/>
</dbReference>
<comment type="similarity">
    <text evidence="4 6">Belongs to the GART family.</text>
</comment>
<dbReference type="EC" id="2.1.2.2" evidence="6"/>
<evidence type="ECO:0000256" key="5">
    <source>
        <dbReference type="ARBA" id="ARBA00047664"/>
    </source>
</evidence>
<dbReference type="UniPathway" id="UPA00074">
    <property type="reaction ID" value="UER00126"/>
</dbReference>
<evidence type="ECO:0000256" key="6">
    <source>
        <dbReference type="HAMAP-Rule" id="MF_01930"/>
    </source>
</evidence>
<dbReference type="GO" id="GO:0004644">
    <property type="term" value="F:phosphoribosylglycinamide formyltransferase activity"/>
    <property type="evidence" value="ECO:0007669"/>
    <property type="project" value="UniProtKB-UniRule"/>
</dbReference>
<name>A0A6C2YNC1_9BACT</name>
<dbReference type="GO" id="GO:0005829">
    <property type="term" value="C:cytosol"/>
    <property type="evidence" value="ECO:0007669"/>
    <property type="project" value="TreeGrafter"/>
</dbReference>
<dbReference type="AlphaFoldDB" id="A0A6C2YNC1"/>
<sequence>MSTSESVPTRMRIAVLLSGGGTTLQNLLDRIAEGSLPVEIALVISSRAGVKGIERAERAGIPTQVMTRKAFGSIDAMSEAIFSECRKIGAELICLAGYLQRLRIPADFVHRVINIHPSLLPAFGGQGMYGHHVHEAVLAFGAKVSGCTVHFTDDEYDHGPIIAQRAVPVLDDDTPETLAARVFEQECQVYPEVIRSFALRRLRIDGRCVRQVPG</sequence>
<dbReference type="HAMAP" id="MF_01930">
    <property type="entry name" value="PurN"/>
    <property type="match status" value="1"/>
</dbReference>
<comment type="catalytic activity">
    <reaction evidence="5 6">
        <text>N(1)-(5-phospho-beta-D-ribosyl)glycinamide + (6R)-10-formyltetrahydrofolate = N(2)-formyl-N(1)-(5-phospho-beta-D-ribosyl)glycinamide + (6S)-5,6,7,8-tetrahydrofolate + H(+)</text>
        <dbReference type="Rhea" id="RHEA:15053"/>
        <dbReference type="ChEBI" id="CHEBI:15378"/>
        <dbReference type="ChEBI" id="CHEBI:57453"/>
        <dbReference type="ChEBI" id="CHEBI:143788"/>
        <dbReference type="ChEBI" id="CHEBI:147286"/>
        <dbReference type="ChEBI" id="CHEBI:195366"/>
        <dbReference type="EC" id="2.1.2.2"/>
    </reaction>
</comment>
<comment type="pathway">
    <text evidence="1 6">Purine metabolism; IMP biosynthesis via de novo pathway; N(2)-formyl-N(1)-(5-phospho-D-ribosyl)glycinamide from N(1)-(5-phospho-D-ribosyl)glycinamide (10-formyl THF route): step 1/1.</text>
</comment>
<comment type="function">
    <text evidence="6">Catalyzes the transfer of a formyl group from 10-formyltetrahydrofolate to 5-phospho-ribosyl-glycinamide (GAR), producing 5-phospho-ribosyl-N-formylglycinamide (FGAR) and tetrahydrofolate.</text>
</comment>
<dbReference type="Pfam" id="PF00551">
    <property type="entry name" value="Formyl_trans_N"/>
    <property type="match status" value="1"/>
</dbReference>
<dbReference type="KEGG" id="tim:GMBLW1_13370"/>
<evidence type="ECO:0000313" key="9">
    <source>
        <dbReference type="Proteomes" id="UP000464378"/>
    </source>
</evidence>
<dbReference type="InParanoid" id="A0A6C2YNC1"/>
<feature type="domain" description="Formyl transferase N-terminal" evidence="7">
    <location>
        <begin position="11"/>
        <end position="194"/>
    </location>
</feature>
<dbReference type="InterPro" id="IPR004607">
    <property type="entry name" value="GART"/>
</dbReference>
<protein>
    <recommendedName>
        <fullName evidence="6">Phosphoribosylglycinamide formyltransferase</fullName>
        <ecNumber evidence="6">2.1.2.2</ecNumber>
    </recommendedName>
    <alternativeName>
        <fullName evidence="6">5'-phosphoribosylglycinamide transformylase</fullName>
    </alternativeName>
    <alternativeName>
        <fullName evidence="6">GAR transformylase</fullName>
        <shortName evidence="6">GART</shortName>
    </alternativeName>
</protein>
<dbReference type="EMBL" id="LR586016">
    <property type="protein sequence ID" value="VIP02623.1"/>
    <property type="molecule type" value="Genomic_DNA"/>
</dbReference>
<keyword evidence="3 6" id="KW-0658">Purine biosynthesis</keyword>
<evidence type="ECO:0000259" key="7">
    <source>
        <dbReference type="Pfam" id="PF00551"/>
    </source>
</evidence>
<dbReference type="GO" id="GO:0006189">
    <property type="term" value="P:'de novo' IMP biosynthetic process"/>
    <property type="evidence" value="ECO:0007669"/>
    <property type="project" value="UniProtKB-UniRule"/>
</dbReference>
<gene>
    <name evidence="6" type="primary">purN</name>
    <name evidence="8" type="ORF">GMBLW1_13370</name>
</gene>
<dbReference type="FunCoup" id="A0A6C2YNC1">
    <property type="interactions" value="523"/>
</dbReference>
<feature type="binding site" evidence="6">
    <location>
        <position position="68"/>
    </location>
    <ligand>
        <name>(6R)-10-formyltetrahydrofolate</name>
        <dbReference type="ChEBI" id="CHEBI:195366"/>
    </ligand>
</feature>
<feature type="active site" description="Proton donor" evidence="6">
    <location>
        <position position="116"/>
    </location>
</feature>
<reference evidence="8" key="1">
    <citation type="submission" date="2019-04" db="EMBL/GenBank/DDBJ databases">
        <authorList>
            <consortium name="Science for Life Laboratories"/>
        </authorList>
    </citation>
    <scope>NUCLEOTIDE SEQUENCE</scope>
    <source>
        <strain evidence="8">MBLW1</strain>
    </source>
</reference>
<dbReference type="EMBL" id="LR593887">
    <property type="protein sequence ID" value="VTS01957.1"/>
    <property type="molecule type" value="Genomic_DNA"/>
</dbReference>
<evidence type="ECO:0000313" key="8">
    <source>
        <dbReference type="EMBL" id="VIP02623.1"/>
    </source>
</evidence>
<organism evidence="8">
    <name type="scientific">Tuwongella immobilis</name>
    <dbReference type="NCBI Taxonomy" id="692036"/>
    <lineage>
        <taxon>Bacteria</taxon>
        <taxon>Pseudomonadati</taxon>
        <taxon>Planctomycetota</taxon>
        <taxon>Planctomycetia</taxon>
        <taxon>Gemmatales</taxon>
        <taxon>Gemmataceae</taxon>
        <taxon>Tuwongella</taxon>
    </lineage>
</organism>
<dbReference type="SUPFAM" id="SSF53328">
    <property type="entry name" value="Formyltransferase"/>
    <property type="match status" value="1"/>
</dbReference>
<dbReference type="PROSITE" id="PS00373">
    <property type="entry name" value="GART"/>
    <property type="match status" value="1"/>
</dbReference>
<evidence type="ECO:0000256" key="1">
    <source>
        <dbReference type="ARBA" id="ARBA00005054"/>
    </source>
</evidence>
<dbReference type="InterPro" id="IPR036477">
    <property type="entry name" value="Formyl_transf_N_sf"/>
</dbReference>
<dbReference type="Gene3D" id="3.40.50.170">
    <property type="entry name" value="Formyl transferase, N-terminal domain"/>
    <property type="match status" value="1"/>
</dbReference>
<dbReference type="NCBIfam" id="TIGR00639">
    <property type="entry name" value="PurN"/>
    <property type="match status" value="1"/>
</dbReference>
<dbReference type="Proteomes" id="UP000464378">
    <property type="component" value="Chromosome"/>
</dbReference>
<dbReference type="InterPro" id="IPR002376">
    <property type="entry name" value="Formyl_transf_N"/>
</dbReference>
<feature type="binding site" evidence="6">
    <location>
        <position position="114"/>
    </location>
    <ligand>
        <name>(6R)-10-formyltetrahydrofolate</name>
        <dbReference type="ChEBI" id="CHEBI:195366"/>
    </ligand>
</feature>
<evidence type="ECO:0000256" key="4">
    <source>
        <dbReference type="ARBA" id="ARBA00038440"/>
    </source>
</evidence>
<dbReference type="CDD" id="cd08645">
    <property type="entry name" value="FMT_core_GART"/>
    <property type="match status" value="1"/>
</dbReference>
<proteinExistence type="inferred from homology"/>
<keyword evidence="2 6" id="KW-0808">Transferase</keyword>
<feature type="site" description="Raises pKa of active site His" evidence="6">
    <location>
        <position position="157"/>
    </location>
</feature>